<keyword evidence="7" id="KW-1185">Reference proteome</keyword>
<comment type="similarity">
    <text evidence="1">Belongs to the carotenoid oxygenase family.</text>
</comment>
<sequence>MQNFQLYERASTTEKSYSRENWQGGYQSLTEEFDYWIDDIEGEIPPELNGTLFKNGPGLFDINGQNIHHPFDGDGMISKITFTNGRAHFRNRFVRTEGYIEEQKAGKILYRGVFGTQKPGGWLANAFDFNLKNIANTNVIYWGGKLLALWEAAEPHKLDPQTLETLGKEQFDGVLSEDEAFAAHPRFDPHCEQNNGEPCLVNFSIKPGLSTTITIFELDNTGKIVRKNAYSVPGFAFIHDFVITQNYCILFQNPVAFNPLPFALGMRGAGECIKFQPNQPTKVIVIPRKPNIAKEGNKNGMQILEAQSGFVFHHANAFEKDSEIVIDSICYETLPEVEAGNDFRETDFDALKPGQLWRFYLNLENNQVRRELIESRCCEFPCVHPEKVGRDHRYLYMGAGHANSGNAPLQAWEKVDLQTGEKQLWSAAPHGFVSEPNFVPRDMPKASSFANRNGDEDDGWVLGLVYDSTHHRSDVVILDAKDLNKEPIARLHLKHHIPYGLHGNFVNEVFV</sequence>
<name>A0A8J7F8L9_9CYAN</name>
<evidence type="ECO:0000313" key="6">
    <source>
        <dbReference type="EMBL" id="MBE9216828.1"/>
    </source>
</evidence>
<feature type="binding site" evidence="5">
    <location>
        <position position="502"/>
    </location>
    <ligand>
        <name>Fe cation</name>
        <dbReference type="ChEBI" id="CHEBI:24875"/>
        <note>catalytic</note>
    </ligand>
</feature>
<dbReference type="PANTHER" id="PTHR10543">
    <property type="entry name" value="BETA-CAROTENE DIOXYGENASE"/>
    <property type="match status" value="1"/>
</dbReference>
<evidence type="ECO:0000256" key="1">
    <source>
        <dbReference type="ARBA" id="ARBA00006787"/>
    </source>
</evidence>
<dbReference type="GO" id="GO:0010436">
    <property type="term" value="F:carotenoid dioxygenase activity"/>
    <property type="evidence" value="ECO:0007669"/>
    <property type="project" value="TreeGrafter"/>
</dbReference>
<comment type="caution">
    <text evidence="6">The sequence shown here is derived from an EMBL/GenBank/DDBJ whole genome shotgun (WGS) entry which is preliminary data.</text>
</comment>
<evidence type="ECO:0000256" key="3">
    <source>
        <dbReference type="ARBA" id="ARBA00023002"/>
    </source>
</evidence>
<proteinExistence type="inferred from homology"/>
<dbReference type="AlphaFoldDB" id="A0A8J7F8L9"/>
<keyword evidence="4 5" id="KW-0408">Iron</keyword>
<dbReference type="EMBL" id="JADEWL010000209">
    <property type="protein sequence ID" value="MBE9216828.1"/>
    <property type="molecule type" value="Genomic_DNA"/>
</dbReference>
<organism evidence="6 7">
    <name type="scientific">Plectonema cf. radiosum LEGE 06105</name>
    <dbReference type="NCBI Taxonomy" id="945769"/>
    <lineage>
        <taxon>Bacteria</taxon>
        <taxon>Bacillati</taxon>
        <taxon>Cyanobacteriota</taxon>
        <taxon>Cyanophyceae</taxon>
        <taxon>Oscillatoriophycideae</taxon>
        <taxon>Oscillatoriales</taxon>
        <taxon>Microcoleaceae</taxon>
        <taxon>Plectonema</taxon>
    </lineage>
</organism>
<feature type="binding site" evidence="5">
    <location>
        <position position="313"/>
    </location>
    <ligand>
        <name>Fe cation</name>
        <dbReference type="ChEBI" id="CHEBI:24875"/>
        <note>catalytic</note>
    </ligand>
</feature>
<dbReference type="GO" id="GO:0016121">
    <property type="term" value="P:carotene catabolic process"/>
    <property type="evidence" value="ECO:0007669"/>
    <property type="project" value="TreeGrafter"/>
</dbReference>
<dbReference type="Pfam" id="PF03055">
    <property type="entry name" value="RPE65"/>
    <property type="match status" value="1"/>
</dbReference>
<evidence type="ECO:0000256" key="5">
    <source>
        <dbReference type="PIRSR" id="PIRSR604294-1"/>
    </source>
</evidence>
<gene>
    <name evidence="6" type="ORF">IQ247_29955</name>
</gene>
<accession>A0A8J7F8L9</accession>
<reference evidence="6" key="1">
    <citation type="submission" date="2020-10" db="EMBL/GenBank/DDBJ databases">
        <authorList>
            <person name="Castelo-Branco R."/>
            <person name="Eusebio N."/>
            <person name="Adriana R."/>
            <person name="Vieira A."/>
            <person name="Brugerolle De Fraissinette N."/>
            <person name="Rezende De Castro R."/>
            <person name="Schneider M.P."/>
            <person name="Vasconcelos V."/>
            <person name="Leao P.N."/>
        </authorList>
    </citation>
    <scope>NUCLEOTIDE SEQUENCE</scope>
    <source>
        <strain evidence="6">LEGE 06105</strain>
    </source>
</reference>
<evidence type="ECO:0000313" key="7">
    <source>
        <dbReference type="Proteomes" id="UP000620559"/>
    </source>
</evidence>
<dbReference type="GO" id="GO:0046872">
    <property type="term" value="F:metal ion binding"/>
    <property type="evidence" value="ECO:0007669"/>
    <property type="project" value="UniProtKB-KW"/>
</dbReference>
<feature type="binding site" evidence="5">
    <location>
        <position position="239"/>
    </location>
    <ligand>
        <name>Fe cation</name>
        <dbReference type="ChEBI" id="CHEBI:24875"/>
        <note>catalytic</note>
    </ligand>
</feature>
<feature type="binding site" evidence="5">
    <location>
        <position position="184"/>
    </location>
    <ligand>
        <name>Fe cation</name>
        <dbReference type="ChEBI" id="CHEBI:24875"/>
        <note>catalytic</note>
    </ligand>
</feature>
<evidence type="ECO:0000256" key="2">
    <source>
        <dbReference type="ARBA" id="ARBA00022723"/>
    </source>
</evidence>
<protein>
    <submittedName>
        <fullName evidence="6">Carotenoid oxygenase family protein</fullName>
    </submittedName>
</protein>
<dbReference type="RefSeq" id="WP_193925640.1">
    <property type="nucleotide sequence ID" value="NZ_JADEWL010000209.1"/>
</dbReference>
<dbReference type="Proteomes" id="UP000620559">
    <property type="component" value="Unassembled WGS sequence"/>
</dbReference>
<dbReference type="PANTHER" id="PTHR10543:SF89">
    <property type="entry name" value="CAROTENOID 9,10(9',10')-CLEAVAGE DIOXYGENASE 1"/>
    <property type="match status" value="1"/>
</dbReference>
<keyword evidence="2 5" id="KW-0479">Metal-binding</keyword>
<comment type="cofactor">
    <cofactor evidence="5">
        <name>Fe(2+)</name>
        <dbReference type="ChEBI" id="CHEBI:29033"/>
    </cofactor>
    <text evidence="5">Binds 1 Fe(2+) ion per subunit.</text>
</comment>
<evidence type="ECO:0000256" key="4">
    <source>
        <dbReference type="ARBA" id="ARBA00023004"/>
    </source>
</evidence>
<keyword evidence="3" id="KW-0560">Oxidoreductase</keyword>
<dbReference type="InterPro" id="IPR004294">
    <property type="entry name" value="Carotenoid_Oase"/>
</dbReference>